<dbReference type="SUPFAM" id="SSF50199">
    <property type="entry name" value="Staphylococcal nuclease"/>
    <property type="match status" value="1"/>
</dbReference>
<evidence type="ECO:0000256" key="1">
    <source>
        <dbReference type="SAM" id="MobiDB-lite"/>
    </source>
</evidence>
<protein>
    <recommendedName>
        <fullName evidence="3">TNase-like domain-containing protein</fullName>
    </recommendedName>
</protein>
<sequence length="649" mass="73674">MKNKFILSLVFVMGLFVFISCTGDSSTLEPTESTTLEQTTEEITSDLTTEEPTEAPTQEPTTEEPTTVEITTEEPTTEEPTTIASVVLPDLNGLSENEIIDSFNALSLSYNFIYESDLDEEEGTFIRYGSSFEEGQSVFVNETIEVVLSTQTIYLPDLTGLKDIDIDRYLMRRGITNYDIEIITDNSVEDQTFAGYKDHQIGDIVSPDEEFIIYVGYNSAQLPDLDGKIKRQISSELSALMINYTFSYVLDDDYPEDTFAYYVDHQAGDYYDEVSTIEVVLYKNSFTDDETSLMISKYIDSDTDTGLEIYNATDTTIDLSNYHIAIFEYGSYEVTHRVDLDGQLLANETYLIVAKSSTASLQRYADLRSDDLIFDGNDTIQLRVNQNNTYIDTIYQVGDRTSLMDNEIFVRRSTIESGSRIFNIFDWQSFVPGYFEILGEHPISNELQLTMDQFTISEMLGYGFYAEESGLVSVTLGHISDGDTVAFSPGFDGDQRVRFLGNDTTETRPVIGQDEYGNNIYGDPEPWSLEAKAYTTTILQYAANNNKKIYLQSDPDLGTQDNYSRHLGLVWVDLGTDILSIDILNSSGELVYTEYLTGMVLVNYQLVKNGFSRDEYNTTSRLIVNNRYMYRWFDEAEKFAKDNNLGFWE</sequence>
<reference evidence="4 5" key="1">
    <citation type="submission" date="2020-04" db="EMBL/GenBank/DDBJ databases">
        <authorList>
            <person name="Zheng R.K."/>
            <person name="Sun C.M."/>
        </authorList>
    </citation>
    <scope>NUCLEOTIDE SEQUENCE [LARGE SCALE GENOMIC DNA]</scope>
    <source>
        <strain evidence="5">zrk29</strain>
    </source>
</reference>
<dbReference type="InterPro" id="IPR035437">
    <property type="entry name" value="SNase_OB-fold_sf"/>
</dbReference>
<dbReference type="KEGG" id="tbk:HF295_06005"/>
<feature type="compositionally biased region" description="Low complexity" evidence="1">
    <location>
        <begin position="26"/>
        <end position="38"/>
    </location>
</feature>
<gene>
    <name evidence="4" type="ORF">HF295_06005</name>
</gene>
<dbReference type="Gene3D" id="2.40.50.90">
    <property type="match status" value="1"/>
</dbReference>
<proteinExistence type="predicted"/>
<feature type="compositionally biased region" description="Acidic residues" evidence="1">
    <location>
        <begin position="39"/>
        <end position="53"/>
    </location>
</feature>
<keyword evidence="5" id="KW-1185">Reference proteome</keyword>
<accession>A0A7L6N2N4</accession>
<feature type="compositionally biased region" description="Low complexity" evidence="1">
    <location>
        <begin position="54"/>
        <end position="70"/>
    </location>
</feature>
<feature type="region of interest" description="Disordered" evidence="1">
    <location>
        <begin position="26"/>
        <end position="80"/>
    </location>
</feature>
<dbReference type="PROSITE" id="PS50830">
    <property type="entry name" value="TNASE_3"/>
    <property type="match status" value="1"/>
</dbReference>
<feature type="chain" id="PRO_5029786537" description="TNase-like domain-containing protein" evidence="2">
    <location>
        <begin position="23"/>
        <end position="649"/>
    </location>
</feature>
<dbReference type="RefSeq" id="WP_312031261.1">
    <property type="nucleotide sequence ID" value="NZ_CP051151.1"/>
</dbReference>
<evidence type="ECO:0000313" key="5">
    <source>
        <dbReference type="Proteomes" id="UP000512167"/>
    </source>
</evidence>
<dbReference type="Proteomes" id="UP000512167">
    <property type="component" value="Chromosome"/>
</dbReference>
<evidence type="ECO:0000313" key="4">
    <source>
        <dbReference type="EMBL" id="QLY40423.1"/>
    </source>
</evidence>
<evidence type="ECO:0000259" key="3">
    <source>
        <dbReference type="PROSITE" id="PS50830"/>
    </source>
</evidence>
<dbReference type="InterPro" id="IPR001322">
    <property type="entry name" value="Lamin_tail_dom"/>
</dbReference>
<dbReference type="PROSITE" id="PS51257">
    <property type="entry name" value="PROKAR_LIPOPROTEIN"/>
    <property type="match status" value="1"/>
</dbReference>
<evidence type="ECO:0000256" key="2">
    <source>
        <dbReference type="SAM" id="SignalP"/>
    </source>
</evidence>
<feature type="domain" description="TNase-like" evidence="3">
    <location>
        <begin position="470"/>
        <end position="649"/>
    </location>
</feature>
<keyword evidence="2" id="KW-0732">Signal</keyword>
<feature type="signal peptide" evidence="2">
    <location>
        <begin position="1"/>
        <end position="22"/>
    </location>
</feature>
<dbReference type="AlphaFoldDB" id="A0A7L6N2N4"/>
<dbReference type="InterPro" id="IPR016071">
    <property type="entry name" value="Staphylococal_nuclease_OB-fold"/>
</dbReference>
<name>A0A7L6N2N4_9MOLU</name>
<dbReference type="Pfam" id="PF00932">
    <property type="entry name" value="LTD"/>
    <property type="match status" value="1"/>
</dbReference>
<organism evidence="4 5">
    <name type="scientific">Hujiaoplasma nucleasis</name>
    <dbReference type="NCBI Taxonomy" id="2725268"/>
    <lineage>
        <taxon>Bacteria</taxon>
        <taxon>Bacillati</taxon>
        <taxon>Mycoplasmatota</taxon>
        <taxon>Mollicutes</taxon>
        <taxon>Candidatus Izemoplasmatales</taxon>
        <taxon>Hujiaoplasmataceae</taxon>
        <taxon>Hujiaoplasma</taxon>
    </lineage>
</organism>
<dbReference type="EMBL" id="CP051151">
    <property type="protein sequence ID" value="QLY40423.1"/>
    <property type="molecule type" value="Genomic_DNA"/>
</dbReference>